<feature type="region of interest" description="Disordered" evidence="6">
    <location>
        <begin position="620"/>
        <end position="644"/>
    </location>
</feature>
<dbReference type="SMART" id="SM00066">
    <property type="entry name" value="GAL4"/>
    <property type="match status" value="1"/>
</dbReference>
<dbReference type="GO" id="GO:0008270">
    <property type="term" value="F:zinc ion binding"/>
    <property type="evidence" value="ECO:0007669"/>
    <property type="project" value="InterPro"/>
</dbReference>
<feature type="domain" description="Zn(2)-C6 fungal-type" evidence="7">
    <location>
        <begin position="13"/>
        <end position="43"/>
    </location>
</feature>
<name>A0A9P4MHQ0_9PEZI</name>
<keyword evidence="9" id="KW-1185">Reference proteome</keyword>
<dbReference type="CDD" id="cd00067">
    <property type="entry name" value="GAL4"/>
    <property type="match status" value="1"/>
</dbReference>
<evidence type="ECO:0000256" key="2">
    <source>
        <dbReference type="ARBA" id="ARBA00022723"/>
    </source>
</evidence>
<keyword evidence="4" id="KW-0804">Transcription</keyword>
<dbReference type="InterPro" id="IPR050815">
    <property type="entry name" value="TF_fung"/>
</dbReference>
<evidence type="ECO:0000256" key="5">
    <source>
        <dbReference type="ARBA" id="ARBA00023242"/>
    </source>
</evidence>
<keyword evidence="3" id="KW-0805">Transcription regulation</keyword>
<keyword evidence="5" id="KW-0539">Nucleus</keyword>
<dbReference type="CDD" id="cd12148">
    <property type="entry name" value="fungal_TF_MHR"/>
    <property type="match status" value="1"/>
</dbReference>
<evidence type="ECO:0000256" key="3">
    <source>
        <dbReference type="ARBA" id="ARBA00023015"/>
    </source>
</evidence>
<gene>
    <name evidence="8" type="ORF">K461DRAFT_68801</name>
</gene>
<accession>A0A9P4MHQ0</accession>
<dbReference type="EMBL" id="ML996094">
    <property type="protein sequence ID" value="KAF2148106.1"/>
    <property type="molecule type" value="Genomic_DNA"/>
</dbReference>
<dbReference type="SUPFAM" id="SSF57701">
    <property type="entry name" value="Zn2/Cys6 DNA-binding domain"/>
    <property type="match status" value="1"/>
</dbReference>
<evidence type="ECO:0000256" key="4">
    <source>
        <dbReference type="ARBA" id="ARBA00023163"/>
    </source>
</evidence>
<sequence length="684" mass="77098">MADSRPIKRARQACEPCRRKKNRCPGERPSCSYCQRLNVPCTYSNTVEPSSTSDESGSAIQSRLYSLEEKMEHLIDSLGNRAGNLDQCTPEPRSFSVSGHSRHRSERTGPNSPTSLQIGSIYLSYCEGQPLCLFSPSTFLDTLELRAPELVSCIWAMSLRFVQPRPDLESADIAKMITQNVKFARRTVMQRIADGTVELSTLQSLCLLSSLDFAEGKSENAAVHTTLLCTLSSGIDLQPETIDSVAAEERLRCLWSIKILFNYHALDSTIARVSDDRYDIKPLMSLDRRHLANMRGSHAKVFRIIASMARLGEVWRSAQCYTVGMAEPETTPWSPNSEHSKITSELMDFESQTPSSHRLHVSGFGDKTLDDLHEHRDFWTPWLRLQFCYHTIPCLLNHPFLIAIRLRHYRHAMPHSFLQSSFDQICLHGNWILYFVQILDRKQFEISDPILAYCVIVIATIHLQHSFVEETGLRTRAQAGFLACQNFIEKLSQRWPYVQNMATRLKKLKHSIREPRQRVPDGSTPPRLTRSLDAILLREILCYKTAGTGLSDTSTLFGSSLVRRPIDAPTANSTRSGSPDYQLVGSAGLLGHRTVLPGAVTYPPDHTRSSPYTVADISSRGHLTDNASPAPRNQSSGVPSNDLLLQPEDYNMAMSSWWDIEQTMHQNLLFDAVNMYPQALEPTE</sequence>
<proteinExistence type="predicted"/>
<evidence type="ECO:0000313" key="9">
    <source>
        <dbReference type="Proteomes" id="UP000799439"/>
    </source>
</evidence>
<dbReference type="GO" id="GO:0005634">
    <property type="term" value="C:nucleus"/>
    <property type="evidence" value="ECO:0007669"/>
    <property type="project" value="UniProtKB-SubCell"/>
</dbReference>
<evidence type="ECO:0000313" key="8">
    <source>
        <dbReference type="EMBL" id="KAF2148106.1"/>
    </source>
</evidence>
<dbReference type="AlphaFoldDB" id="A0A9P4MHQ0"/>
<evidence type="ECO:0000256" key="1">
    <source>
        <dbReference type="ARBA" id="ARBA00004123"/>
    </source>
</evidence>
<evidence type="ECO:0000256" key="6">
    <source>
        <dbReference type="SAM" id="MobiDB-lite"/>
    </source>
</evidence>
<protein>
    <recommendedName>
        <fullName evidence="7">Zn(2)-C6 fungal-type domain-containing protein</fullName>
    </recommendedName>
</protein>
<dbReference type="OrthoDB" id="424974at2759"/>
<dbReference type="Gene3D" id="4.10.240.10">
    <property type="entry name" value="Zn(2)-C6 fungal-type DNA-binding domain"/>
    <property type="match status" value="1"/>
</dbReference>
<comment type="subcellular location">
    <subcellularLocation>
        <location evidence="1">Nucleus</location>
    </subcellularLocation>
</comment>
<dbReference type="GO" id="GO:0000981">
    <property type="term" value="F:DNA-binding transcription factor activity, RNA polymerase II-specific"/>
    <property type="evidence" value="ECO:0007669"/>
    <property type="project" value="InterPro"/>
</dbReference>
<feature type="region of interest" description="Disordered" evidence="6">
    <location>
        <begin position="82"/>
        <end position="113"/>
    </location>
</feature>
<organism evidence="8 9">
    <name type="scientific">Myriangium duriaei CBS 260.36</name>
    <dbReference type="NCBI Taxonomy" id="1168546"/>
    <lineage>
        <taxon>Eukaryota</taxon>
        <taxon>Fungi</taxon>
        <taxon>Dikarya</taxon>
        <taxon>Ascomycota</taxon>
        <taxon>Pezizomycotina</taxon>
        <taxon>Dothideomycetes</taxon>
        <taxon>Dothideomycetidae</taxon>
        <taxon>Myriangiales</taxon>
        <taxon>Myriangiaceae</taxon>
        <taxon>Myriangium</taxon>
    </lineage>
</organism>
<dbReference type="PROSITE" id="PS50048">
    <property type="entry name" value="ZN2_CY6_FUNGAL_2"/>
    <property type="match status" value="1"/>
</dbReference>
<comment type="caution">
    <text evidence="8">The sequence shown here is derived from an EMBL/GenBank/DDBJ whole genome shotgun (WGS) entry which is preliminary data.</text>
</comment>
<feature type="compositionally biased region" description="Polar residues" evidence="6">
    <location>
        <begin position="625"/>
        <end position="639"/>
    </location>
</feature>
<dbReference type="Proteomes" id="UP000799439">
    <property type="component" value="Unassembled WGS sequence"/>
</dbReference>
<dbReference type="Pfam" id="PF00172">
    <property type="entry name" value="Zn_clus"/>
    <property type="match status" value="1"/>
</dbReference>
<keyword evidence="2" id="KW-0479">Metal-binding</keyword>
<dbReference type="InterPro" id="IPR036864">
    <property type="entry name" value="Zn2-C6_fun-type_DNA-bd_sf"/>
</dbReference>
<dbReference type="PROSITE" id="PS00463">
    <property type="entry name" value="ZN2_CY6_FUNGAL_1"/>
    <property type="match status" value="1"/>
</dbReference>
<dbReference type="InterPro" id="IPR001138">
    <property type="entry name" value="Zn2Cys6_DnaBD"/>
</dbReference>
<dbReference type="PANTHER" id="PTHR47338:SF9">
    <property type="entry name" value="ZN(II)2CYS6 TRANSCRIPTION FACTOR (EUROFUNG)"/>
    <property type="match status" value="1"/>
</dbReference>
<dbReference type="PANTHER" id="PTHR47338">
    <property type="entry name" value="ZN(II)2CYS6 TRANSCRIPTION FACTOR (EUROFUNG)-RELATED"/>
    <property type="match status" value="1"/>
</dbReference>
<evidence type="ECO:0000259" key="7">
    <source>
        <dbReference type="PROSITE" id="PS50048"/>
    </source>
</evidence>
<reference evidence="8" key="1">
    <citation type="journal article" date="2020" name="Stud. Mycol.">
        <title>101 Dothideomycetes genomes: a test case for predicting lifestyles and emergence of pathogens.</title>
        <authorList>
            <person name="Haridas S."/>
            <person name="Albert R."/>
            <person name="Binder M."/>
            <person name="Bloem J."/>
            <person name="Labutti K."/>
            <person name="Salamov A."/>
            <person name="Andreopoulos B."/>
            <person name="Baker S."/>
            <person name="Barry K."/>
            <person name="Bills G."/>
            <person name="Bluhm B."/>
            <person name="Cannon C."/>
            <person name="Castanera R."/>
            <person name="Culley D."/>
            <person name="Daum C."/>
            <person name="Ezra D."/>
            <person name="Gonzalez J."/>
            <person name="Henrissat B."/>
            <person name="Kuo A."/>
            <person name="Liang C."/>
            <person name="Lipzen A."/>
            <person name="Lutzoni F."/>
            <person name="Magnuson J."/>
            <person name="Mondo S."/>
            <person name="Nolan M."/>
            <person name="Ohm R."/>
            <person name="Pangilinan J."/>
            <person name="Park H.-J."/>
            <person name="Ramirez L."/>
            <person name="Alfaro M."/>
            <person name="Sun H."/>
            <person name="Tritt A."/>
            <person name="Yoshinaga Y."/>
            <person name="Zwiers L.-H."/>
            <person name="Turgeon B."/>
            <person name="Goodwin S."/>
            <person name="Spatafora J."/>
            <person name="Crous P."/>
            <person name="Grigoriev I."/>
        </authorList>
    </citation>
    <scope>NUCLEOTIDE SEQUENCE</scope>
    <source>
        <strain evidence="8">CBS 260.36</strain>
    </source>
</reference>